<reference evidence="2" key="1">
    <citation type="journal article" date="2011" name="Nat. Biotechnol.">
        <title>The genomic sequence of the Chinese hamster ovary (CHO)-K1 cell line.</title>
        <authorList>
            <person name="Xu X."/>
            <person name="Nagarajan H."/>
            <person name="Lewis N.E."/>
            <person name="Pan S."/>
            <person name="Cai Z."/>
            <person name="Liu X."/>
            <person name="Chen W."/>
            <person name="Xie M."/>
            <person name="Wang W."/>
            <person name="Hammond S."/>
            <person name="Andersen M.R."/>
            <person name="Neff N."/>
            <person name="Passarelli B."/>
            <person name="Koh W."/>
            <person name="Fan H.C."/>
            <person name="Wang J."/>
            <person name="Gui Y."/>
            <person name="Lee K.H."/>
            <person name="Betenbaugh M.J."/>
            <person name="Quake S.R."/>
            <person name="Famili I."/>
            <person name="Palsson B.O."/>
            <person name="Wang J."/>
        </authorList>
    </citation>
    <scope>NUCLEOTIDE SEQUENCE [LARGE SCALE GENOMIC DNA]</scope>
    <source>
        <strain evidence="2">CHO K1 cell line</strain>
    </source>
</reference>
<dbReference type="InParanoid" id="G3IKV3"/>
<gene>
    <name evidence="1" type="ORF">I79_024507</name>
</gene>
<evidence type="ECO:0000313" key="2">
    <source>
        <dbReference type="Proteomes" id="UP000001075"/>
    </source>
</evidence>
<dbReference type="AlphaFoldDB" id="G3IKV3"/>
<dbReference type="Proteomes" id="UP000001075">
    <property type="component" value="Unassembled WGS sequence"/>
</dbReference>
<sequence>MAQWLRTLIASRGPSSPRGSSGLFWTPQQWMHMVHRHTCRQNTHAHSIKIQVKHFLKYNDSTCLGIFVTINTIIMSLQLSEV</sequence>
<organism evidence="1 2">
    <name type="scientific">Cricetulus griseus</name>
    <name type="common">Chinese hamster</name>
    <name type="synonym">Cricetulus barabensis griseus</name>
    <dbReference type="NCBI Taxonomy" id="10029"/>
    <lineage>
        <taxon>Eukaryota</taxon>
        <taxon>Metazoa</taxon>
        <taxon>Chordata</taxon>
        <taxon>Craniata</taxon>
        <taxon>Vertebrata</taxon>
        <taxon>Euteleostomi</taxon>
        <taxon>Mammalia</taxon>
        <taxon>Eutheria</taxon>
        <taxon>Euarchontoglires</taxon>
        <taxon>Glires</taxon>
        <taxon>Rodentia</taxon>
        <taxon>Myomorpha</taxon>
        <taxon>Muroidea</taxon>
        <taxon>Cricetidae</taxon>
        <taxon>Cricetinae</taxon>
        <taxon>Cricetulus</taxon>
    </lineage>
</organism>
<dbReference type="EMBL" id="JH003774">
    <property type="protein sequence ID" value="EGW15028.1"/>
    <property type="molecule type" value="Genomic_DNA"/>
</dbReference>
<accession>G3IKV3</accession>
<proteinExistence type="predicted"/>
<evidence type="ECO:0000313" key="1">
    <source>
        <dbReference type="EMBL" id="EGW15028.1"/>
    </source>
</evidence>
<protein>
    <submittedName>
        <fullName evidence="1">Uncharacterized protein</fullName>
    </submittedName>
</protein>
<name>G3IKV3_CRIGR</name>